<comment type="similarity">
    <text evidence="1">Belongs to the peptidase C48 family.</text>
</comment>
<gene>
    <name evidence="5" type="ORF">C2845_PM16G18810</name>
</gene>
<dbReference type="EMBL" id="PQIB02000015">
    <property type="protein sequence ID" value="RLM65998.1"/>
    <property type="molecule type" value="Genomic_DNA"/>
</dbReference>
<feature type="domain" description="Ubiquitin-like protease family profile" evidence="4">
    <location>
        <begin position="1"/>
        <end position="165"/>
    </location>
</feature>
<dbReference type="Gene3D" id="3.40.395.10">
    <property type="entry name" value="Adenoviral Proteinase, Chain A"/>
    <property type="match status" value="1"/>
</dbReference>
<protein>
    <recommendedName>
        <fullName evidence="4">Ubiquitin-like protease family profile domain-containing protein</fullName>
    </recommendedName>
</protein>
<dbReference type="PROSITE" id="PS50600">
    <property type="entry name" value="ULP_PROTEASE"/>
    <property type="match status" value="1"/>
</dbReference>
<dbReference type="Pfam" id="PF02902">
    <property type="entry name" value="Peptidase_C48"/>
    <property type="match status" value="1"/>
</dbReference>
<evidence type="ECO:0000256" key="1">
    <source>
        <dbReference type="ARBA" id="ARBA00005234"/>
    </source>
</evidence>
<keyword evidence="2" id="KW-0645">Protease</keyword>
<dbReference type="InterPro" id="IPR003653">
    <property type="entry name" value="Peptidase_C48_C"/>
</dbReference>
<dbReference type="Proteomes" id="UP000275267">
    <property type="component" value="Unassembled WGS sequence"/>
</dbReference>
<evidence type="ECO:0000256" key="2">
    <source>
        <dbReference type="ARBA" id="ARBA00022670"/>
    </source>
</evidence>
<evidence type="ECO:0000259" key="4">
    <source>
        <dbReference type="PROSITE" id="PS50600"/>
    </source>
</evidence>
<reference evidence="6" key="1">
    <citation type="journal article" date="2019" name="Nat. Commun.">
        <title>The genome of broomcorn millet.</title>
        <authorList>
            <person name="Zou C."/>
            <person name="Miki D."/>
            <person name="Li D."/>
            <person name="Tang Q."/>
            <person name="Xiao L."/>
            <person name="Rajput S."/>
            <person name="Deng P."/>
            <person name="Jia W."/>
            <person name="Huang R."/>
            <person name="Zhang M."/>
            <person name="Sun Y."/>
            <person name="Hu J."/>
            <person name="Fu X."/>
            <person name="Schnable P.S."/>
            <person name="Li F."/>
            <person name="Zhang H."/>
            <person name="Feng B."/>
            <person name="Zhu X."/>
            <person name="Liu R."/>
            <person name="Schnable J.C."/>
            <person name="Zhu J.-K."/>
            <person name="Zhang H."/>
        </authorList>
    </citation>
    <scope>NUCLEOTIDE SEQUENCE [LARGE SCALE GENOMIC DNA]</scope>
</reference>
<dbReference type="OrthoDB" id="5065855at2759"/>
<comment type="caution">
    <text evidence="5">The sequence shown here is derived from an EMBL/GenBank/DDBJ whole genome shotgun (WGS) entry which is preliminary data.</text>
</comment>
<name>A0A3L6PWD2_PANMI</name>
<dbReference type="SUPFAM" id="SSF54001">
    <property type="entry name" value="Cysteine proteinases"/>
    <property type="match status" value="1"/>
</dbReference>
<keyword evidence="6" id="KW-1185">Reference proteome</keyword>
<sequence>MRQPVEDVEALYQKHVVSKMDSYDKSKTVIDINNITMTEEHFFKSFEPEGLLNSSAVDAQLSIWNAHYHDRIYLQQICAIFVPIFFKKHCFLVVANTETTSFDYMDSLSDPSYYEAALKVCENLRKYLCKHGIDALTWSLKIIPVVQQQNLHDCGYHMMLHMIHYGEKEMYNIVEVSKYYVLCFT</sequence>
<dbReference type="InterPro" id="IPR038765">
    <property type="entry name" value="Papain-like_cys_pep_sf"/>
</dbReference>
<organism evidence="5 6">
    <name type="scientific">Panicum miliaceum</name>
    <name type="common">Proso millet</name>
    <name type="synonym">Broomcorn millet</name>
    <dbReference type="NCBI Taxonomy" id="4540"/>
    <lineage>
        <taxon>Eukaryota</taxon>
        <taxon>Viridiplantae</taxon>
        <taxon>Streptophyta</taxon>
        <taxon>Embryophyta</taxon>
        <taxon>Tracheophyta</taxon>
        <taxon>Spermatophyta</taxon>
        <taxon>Magnoliopsida</taxon>
        <taxon>Liliopsida</taxon>
        <taxon>Poales</taxon>
        <taxon>Poaceae</taxon>
        <taxon>PACMAD clade</taxon>
        <taxon>Panicoideae</taxon>
        <taxon>Panicodae</taxon>
        <taxon>Paniceae</taxon>
        <taxon>Panicinae</taxon>
        <taxon>Panicum</taxon>
        <taxon>Panicum sect. Panicum</taxon>
    </lineage>
</organism>
<evidence type="ECO:0000256" key="3">
    <source>
        <dbReference type="ARBA" id="ARBA00022801"/>
    </source>
</evidence>
<dbReference type="GO" id="GO:0006508">
    <property type="term" value="P:proteolysis"/>
    <property type="evidence" value="ECO:0007669"/>
    <property type="project" value="UniProtKB-KW"/>
</dbReference>
<accession>A0A3L6PWD2</accession>
<evidence type="ECO:0000313" key="6">
    <source>
        <dbReference type="Proteomes" id="UP000275267"/>
    </source>
</evidence>
<evidence type="ECO:0000313" key="5">
    <source>
        <dbReference type="EMBL" id="RLM65998.1"/>
    </source>
</evidence>
<dbReference type="GO" id="GO:0008234">
    <property type="term" value="F:cysteine-type peptidase activity"/>
    <property type="evidence" value="ECO:0007669"/>
    <property type="project" value="InterPro"/>
</dbReference>
<keyword evidence="3" id="KW-0378">Hydrolase</keyword>
<dbReference type="AlphaFoldDB" id="A0A3L6PWD2"/>
<proteinExistence type="inferred from homology"/>